<name>A0ACB7ZUC5_9AGAM</name>
<proteinExistence type="predicted"/>
<comment type="caution">
    <text evidence="1">The sequence shown here is derived from an EMBL/GenBank/DDBJ whole genome shotgun (WGS) entry which is preliminary data.</text>
</comment>
<reference evidence="1" key="1">
    <citation type="journal article" date="2021" name="New Phytol.">
        <title>Evolutionary innovations through gain and loss of genes in the ectomycorrhizal Boletales.</title>
        <authorList>
            <person name="Wu G."/>
            <person name="Miyauchi S."/>
            <person name="Morin E."/>
            <person name="Kuo A."/>
            <person name="Drula E."/>
            <person name="Varga T."/>
            <person name="Kohler A."/>
            <person name="Feng B."/>
            <person name="Cao Y."/>
            <person name="Lipzen A."/>
            <person name="Daum C."/>
            <person name="Hundley H."/>
            <person name="Pangilinan J."/>
            <person name="Johnson J."/>
            <person name="Barry K."/>
            <person name="LaButti K."/>
            <person name="Ng V."/>
            <person name="Ahrendt S."/>
            <person name="Min B."/>
            <person name="Choi I.G."/>
            <person name="Park H."/>
            <person name="Plett J.M."/>
            <person name="Magnuson J."/>
            <person name="Spatafora J.W."/>
            <person name="Nagy L.G."/>
            <person name="Henrissat B."/>
            <person name="Grigoriev I.V."/>
            <person name="Yang Z.L."/>
            <person name="Xu J."/>
            <person name="Martin F.M."/>
        </authorList>
    </citation>
    <scope>NUCLEOTIDE SEQUENCE</scope>
    <source>
        <strain evidence="1">ATCC 28755</strain>
    </source>
</reference>
<dbReference type="Proteomes" id="UP000790377">
    <property type="component" value="Unassembled WGS sequence"/>
</dbReference>
<sequence>FSRAVIQVLDLHGVPVEKFNPWEIFDGSDIVYRYMYREWPMIPQLYLNGEFVGGCNIFLGIHQSGELESLLEQN</sequence>
<keyword evidence="2" id="KW-1185">Reference proteome</keyword>
<accession>A0ACB7ZUC5</accession>
<evidence type="ECO:0000313" key="1">
    <source>
        <dbReference type="EMBL" id="KAH7904403.1"/>
    </source>
</evidence>
<gene>
    <name evidence="1" type="ORF">BJ138DRAFT_994062</name>
</gene>
<dbReference type="EMBL" id="MU268487">
    <property type="protein sequence ID" value="KAH7904403.1"/>
    <property type="molecule type" value="Genomic_DNA"/>
</dbReference>
<feature type="non-terminal residue" evidence="1">
    <location>
        <position position="74"/>
    </location>
</feature>
<feature type="non-terminal residue" evidence="1">
    <location>
        <position position="1"/>
    </location>
</feature>
<organism evidence="1 2">
    <name type="scientific">Hygrophoropsis aurantiaca</name>
    <dbReference type="NCBI Taxonomy" id="72124"/>
    <lineage>
        <taxon>Eukaryota</taxon>
        <taxon>Fungi</taxon>
        <taxon>Dikarya</taxon>
        <taxon>Basidiomycota</taxon>
        <taxon>Agaricomycotina</taxon>
        <taxon>Agaricomycetes</taxon>
        <taxon>Agaricomycetidae</taxon>
        <taxon>Boletales</taxon>
        <taxon>Coniophorineae</taxon>
        <taxon>Hygrophoropsidaceae</taxon>
        <taxon>Hygrophoropsis</taxon>
    </lineage>
</organism>
<protein>
    <submittedName>
        <fullName evidence="1">Glutaredoxin</fullName>
    </submittedName>
</protein>
<evidence type="ECO:0000313" key="2">
    <source>
        <dbReference type="Proteomes" id="UP000790377"/>
    </source>
</evidence>